<dbReference type="InterPro" id="IPR029071">
    <property type="entry name" value="Ubiquitin-like_domsf"/>
</dbReference>
<evidence type="ECO:0000259" key="4">
    <source>
        <dbReference type="PROSITE" id="PS50132"/>
    </source>
</evidence>
<dbReference type="SUPFAM" id="SSF54236">
    <property type="entry name" value="Ubiquitin-like"/>
    <property type="match status" value="1"/>
</dbReference>
<proteinExistence type="predicted"/>
<accession>A0AAV7JTR1</accession>
<feature type="region of interest" description="Disordered" evidence="3">
    <location>
        <begin position="444"/>
        <end position="475"/>
    </location>
</feature>
<evidence type="ECO:0000256" key="3">
    <source>
        <dbReference type="SAM" id="MobiDB-lite"/>
    </source>
</evidence>
<dbReference type="PROSITE" id="PS50841">
    <property type="entry name" value="DIX"/>
    <property type="match status" value="1"/>
</dbReference>
<sequence>MSILTERRTNDLDICAEQAIDSIISMIPSDTEMTGDETSDSDSSHHSMVSPSFTENIYSSLLPLAPITMHPRAINRVILNHKSSLEKFILFLNINNDAKNLVEFWIACESLSKTKDNDYRKNSKQVYYRFIRSNALQRVTLSKGYSDAIKNAFHGSGDIRSAMEFAQTDAFNILQLEAFPQFKSTLYYQTLLKDPLFLSLCSVPPPPPSSVCSSCFSIQSSICTKFSDSSISPESEKSSHRHEIQHEDCLPKKNYSRSKRRNEITNVDQFAAQIVSHIEKEIENRIKFTREVQESLRSEGKHEEIINCSDWTSHPIRIKYIQLNREPEESNVDVYDVISSTSEDIQHTFQNEPEMQADFKCEPVFNSMQFMMNKPLSHIDYNTKQVSSSASDILPLANASYDNIQINRFFQGIEARQNQPGRVKNAGDAALQLLQNAHANMDVDSTTNWAERKSTQRKRRHSYHRSGSQRSLLADTTSINSDSVAFLPPRHSSRVCYYPNRQESDVLDNGSQIHYYATLPRKGTLQHLQQQQHLEQQSQQQQQQQQQRNELQVFYRVGENSPNNLFTRVQHTSKTPFVLRDFIHKVFKRRGDFRYYFKSFSMDLNESVWEEIIHEDFPVPEHNGKIMALVVPHPSS</sequence>
<dbReference type="InterPro" id="IPR016137">
    <property type="entry name" value="RGS"/>
</dbReference>
<name>A0AAV7JTR1_9METZ</name>
<protein>
    <submittedName>
        <fullName evidence="6">Axin</fullName>
    </submittedName>
</protein>
<dbReference type="Pfam" id="PF00615">
    <property type="entry name" value="RGS"/>
    <property type="match status" value="1"/>
</dbReference>
<feature type="domain" description="RGS" evidence="4">
    <location>
        <begin position="78"/>
        <end position="192"/>
    </location>
</feature>
<dbReference type="Gene3D" id="1.10.167.10">
    <property type="entry name" value="Regulator of G-protein Signalling 4, domain 2"/>
    <property type="match status" value="1"/>
</dbReference>
<evidence type="ECO:0000256" key="2">
    <source>
        <dbReference type="PROSITE-ProRule" id="PRU00069"/>
    </source>
</evidence>
<dbReference type="InterPro" id="IPR036305">
    <property type="entry name" value="RGS_sf"/>
</dbReference>
<feature type="domain" description="DIX" evidence="5">
    <location>
        <begin position="548"/>
        <end position="634"/>
    </location>
</feature>
<feature type="region of interest" description="Disordered" evidence="3">
    <location>
        <begin position="233"/>
        <end position="252"/>
    </location>
</feature>
<dbReference type="InterPro" id="IPR001158">
    <property type="entry name" value="DIX"/>
</dbReference>
<evidence type="ECO:0000313" key="6">
    <source>
        <dbReference type="EMBL" id="KAI6652326.1"/>
    </source>
</evidence>
<dbReference type="Pfam" id="PF00778">
    <property type="entry name" value="DIX"/>
    <property type="match status" value="1"/>
</dbReference>
<feature type="compositionally biased region" description="Basic residues" evidence="3">
    <location>
        <begin position="455"/>
        <end position="464"/>
    </location>
</feature>
<dbReference type="PROSITE" id="PS50132">
    <property type="entry name" value="RGS"/>
    <property type="match status" value="1"/>
</dbReference>
<dbReference type="InterPro" id="IPR038207">
    <property type="entry name" value="DIX_dom_sf"/>
</dbReference>
<dbReference type="AlphaFoldDB" id="A0AAV7JTR1"/>
<feature type="compositionally biased region" description="Basic and acidic residues" evidence="3">
    <location>
        <begin position="234"/>
        <end position="251"/>
    </location>
</feature>
<dbReference type="Proteomes" id="UP001165289">
    <property type="component" value="Unassembled WGS sequence"/>
</dbReference>
<dbReference type="InterPro" id="IPR044926">
    <property type="entry name" value="RGS_subdomain_2"/>
</dbReference>
<evidence type="ECO:0000313" key="7">
    <source>
        <dbReference type="Proteomes" id="UP001165289"/>
    </source>
</evidence>
<keyword evidence="1 2" id="KW-0879">Wnt signaling pathway</keyword>
<gene>
    <name evidence="6" type="ORF">LOD99_7340</name>
</gene>
<evidence type="ECO:0000256" key="1">
    <source>
        <dbReference type="ARBA" id="ARBA00022687"/>
    </source>
</evidence>
<keyword evidence="7" id="KW-1185">Reference proteome</keyword>
<organism evidence="6 7">
    <name type="scientific">Oopsacas minuta</name>
    <dbReference type="NCBI Taxonomy" id="111878"/>
    <lineage>
        <taxon>Eukaryota</taxon>
        <taxon>Metazoa</taxon>
        <taxon>Porifera</taxon>
        <taxon>Hexactinellida</taxon>
        <taxon>Hexasterophora</taxon>
        <taxon>Lyssacinosida</taxon>
        <taxon>Leucopsacidae</taxon>
        <taxon>Oopsacas</taxon>
    </lineage>
</organism>
<comment type="caution">
    <text evidence="6">The sequence shown here is derived from an EMBL/GenBank/DDBJ whole genome shotgun (WGS) entry which is preliminary data.</text>
</comment>
<dbReference type="GO" id="GO:0016055">
    <property type="term" value="P:Wnt signaling pathway"/>
    <property type="evidence" value="ECO:0007669"/>
    <property type="project" value="UniProtKB-KW"/>
</dbReference>
<dbReference type="CDD" id="cd07440">
    <property type="entry name" value="RGS"/>
    <property type="match status" value="1"/>
</dbReference>
<dbReference type="Gene3D" id="2.40.240.130">
    <property type="match status" value="1"/>
</dbReference>
<evidence type="ECO:0000259" key="5">
    <source>
        <dbReference type="PROSITE" id="PS50841"/>
    </source>
</evidence>
<dbReference type="SUPFAM" id="SSF48097">
    <property type="entry name" value="Regulator of G-protein signaling, RGS"/>
    <property type="match status" value="1"/>
</dbReference>
<reference evidence="6 7" key="1">
    <citation type="journal article" date="2023" name="BMC Biol.">
        <title>The compact genome of the sponge Oopsacas minuta (Hexactinellida) is lacking key metazoan core genes.</title>
        <authorList>
            <person name="Santini S."/>
            <person name="Schenkelaars Q."/>
            <person name="Jourda C."/>
            <person name="Duchesne M."/>
            <person name="Belahbib H."/>
            <person name="Rocher C."/>
            <person name="Selva M."/>
            <person name="Riesgo A."/>
            <person name="Vervoort M."/>
            <person name="Leys S.P."/>
            <person name="Kodjabachian L."/>
            <person name="Le Bivic A."/>
            <person name="Borchiellini C."/>
            <person name="Claverie J.M."/>
            <person name="Renard E."/>
        </authorList>
    </citation>
    <scope>NUCLEOTIDE SEQUENCE [LARGE SCALE GENOMIC DNA]</scope>
    <source>
        <strain evidence="6">SPO-2</strain>
    </source>
</reference>
<dbReference type="SMART" id="SM00315">
    <property type="entry name" value="RGS"/>
    <property type="match status" value="1"/>
</dbReference>
<feature type="compositionally biased region" description="Polar residues" evidence="3">
    <location>
        <begin position="465"/>
        <end position="475"/>
    </location>
</feature>
<dbReference type="EMBL" id="JAKMXF010000299">
    <property type="protein sequence ID" value="KAI6652326.1"/>
    <property type="molecule type" value="Genomic_DNA"/>
</dbReference>